<dbReference type="CDD" id="cd01721">
    <property type="entry name" value="Sm_D3"/>
    <property type="match status" value="1"/>
</dbReference>
<reference evidence="11 12" key="1">
    <citation type="journal article" date="2019" name="Fungal Biol. Biotechnol.">
        <title>Draft genome sequence of fastidious pathogen Ceratobasidium theobromae, which causes vascular-streak dieback in Theobroma cacao.</title>
        <authorList>
            <person name="Ali S.S."/>
            <person name="Asman A."/>
            <person name="Shao J."/>
            <person name="Firmansyah A.P."/>
            <person name="Susilo A.W."/>
            <person name="Rosmana A."/>
            <person name="McMahon P."/>
            <person name="Junaid M."/>
            <person name="Guest D."/>
            <person name="Kheng T.Y."/>
            <person name="Meinhardt L.W."/>
            <person name="Bailey B.A."/>
        </authorList>
    </citation>
    <scope>NUCLEOTIDE SEQUENCE [LARGE SCALE GENOMIC DNA]</scope>
    <source>
        <strain evidence="11 12">CT2</strain>
    </source>
</reference>
<dbReference type="SMART" id="SM00651">
    <property type="entry name" value="Sm"/>
    <property type="match status" value="1"/>
</dbReference>
<comment type="similarity">
    <text evidence="3">Belongs to the snRNP core protein family.</text>
</comment>
<comment type="caution">
    <text evidence="11">The sequence shown here is derived from an EMBL/GenBank/DDBJ whole genome shotgun (WGS) entry which is preliminary data.</text>
</comment>
<dbReference type="Proteomes" id="UP000383932">
    <property type="component" value="Unassembled WGS sequence"/>
</dbReference>
<dbReference type="InterPro" id="IPR010920">
    <property type="entry name" value="LSM_dom_sf"/>
</dbReference>
<keyword evidence="4" id="KW-0963">Cytoplasm</keyword>
<evidence type="ECO:0000313" key="11">
    <source>
        <dbReference type="EMBL" id="KAB5595102.1"/>
    </source>
</evidence>
<evidence type="ECO:0000256" key="4">
    <source>
        <dbReference type="ARBA" id="ARBA00022490"/>
    </source>
</evidence>
<organism evidence="11 12">
    <name type="scientific">Ceratobasidium theobromae</name>
    <dbReference type="NCBI Taxonomy" id="1582974"/>
    <lineage>
        <taxon>Eukaryota</taxon>
        <taxon>Fungi</taxon>
        <taxon>Dikarya</taxon>
        <taxon>Basidiomycota</taxon>
        <taxon>Agaricomycotina</taxon>
        <taxon>Agaricomycetes</taxon>
        <taxon>Cantharellales</taxon>
        <taxon>Ceratobasidiaceae</taxon>
        <taxon>Ceratobasidium</taxon>
    </lineage>
</organism>
<evidence type="ECO:0000256" key="8">
    <source>
        <dbReference type="ARBA" id="ARBA00023274"/>
    </source>
</evidence>
<feature type="compositionally biased region" description="Basic and acidic residues" evidence="9">
    <location>
        <begin position="134"/>
        <end position="143"/>
    </location>
</feature>
<accession>A0A5N5QTM6</accession>
<evidence type="ECO:0000256" key="3">
    <source>
        <dbReference type="ARBA" id="ARBA00008146"/>
    </source>
</evidence>
<dbReference type="Gene3D" id="2.30.30.100">
    <property type="match status" value="1"/>
</dbReference>
<dbReference type="Pfam" id="PF01423">
    <property type="entry name" value="LSM"/>
    <property type="match status" value="1"/>
</dbReference>
<feature type="domain" description="Sm" evidence="10">
    <location>
        <begin position="7"/>
        <end position="79"/>
    </location>
</feature>
<gene>
    <name evidence="11" type="ORF">CTheo_1390</name>
</gene>
<proteinExistence type="inferred from homology"/>
<evidence type="ECO:0000259" key="10">
    <source>
        <dbReference type="PROSITE" id="PS52002"/>
    </source>
</evidence>
<dbReference type="PROSITE" id="PS52002">
    <property type="entry name" value="SM"/>
    <property type="match status" value="1"/>
</dbReference>
<keyword evidence="5" id="KW-0507">mRNA processing</keyword>
<sequence>MASTIGVPVKLLHEALGHIITVELKSGALYRGKLADAEDSLNISLKDITVTGRDGKVSQLDQVYIRGSMVRFFIVPDMLQNAPMFKRVGPNAMRGRGIGTARGRATIMRGEPVVCDAASTSVQTPKQAPAQEHMSSEPKHGAADEQLPDPKPLRTLASLKWPYVPESPSFIDPVTKNDPKPLTLAQYEAIATTPEVRKVLEENPGVQTLLRSIDQLYGPFRQQAIEEALGVGPSPEQRHGTQLPNHDALARLRQEGDVEGNMRALRQLSEAIEKAIGVANTQKGLAWEDE</sequence>
<dbReference type="SUPFAM" id="SSF50182">
    <property type="entry name" value="Sm-like ribonucleoproteins"/>
    <property type="match status" value="1"/>
</dbReference>
<dbReference type="PANTHER" id="PTHR23338">
    <property type="entry name" value="SMALL NUCLEAR RIBONUCLEOPROTEIN SM"/>
    <property type="match status" value="1"/>
</dbReference>
<dbReference type="InterPro" id="IPR047575">
    <property type="entry name" value="Sm"/>
</dbReference>
<comment type="subcellular location">
    <subcellularLocation>
        <location evidence="2">Cytoplasm</location>
        <location evidence="2">Cytosol</location>
    </subcellularLocation>
    <subcellularLocation>
        <location evidence="1">Nucleus</location>
    </subcellularLocation>
</comment>
<evidence type="ECO:0000256" key="7">
    <source>
        <dbReference type="ARBA" id="ARBA00023242"/>
    </source>
</evidence>
<dbReference type="InterPro" id="IPR034099">
    <property type="entry name" value="SmD3"/>
</dbReference>
<keyword evidence="8" id="KW-0687">Ribonucleoprotein</keyword>
<evidence type="ECO:0000256" key="6">
    <source>
        <dbReference type="ARBA" id="ARBA00023187"/>
    </source>
</evidence>
<evidence type="ECO:0000256" key="1">
    <source>
        <dbReference type="ARBA" id="ARBA00004123"/>
    </source>
</evidence>
<feature type="region of interest" description="Disordered" evidence="9">
    <location>
        <begin position="121"/>
        <end position="149"/>
    </location>
</feature>
<name>A0A5N5QTM6_9AGAM</name>
<dbReference type="OrthoDB" id="6425924at2759"/>
<dbReference type="FunFam" id="2.30.30.100:FF:000002">
    <property type="entry name" value="Small nuclear ribonucleoprotein Sm D3"/>
    <property type="match status" value="1"/>
</dbReference>
<evidence type="ECO:0000256" key="9">
    <source>
        <dbReference type="SAM" id="MobiDB-lite"/>
    </source>
</evidence>
<dbReference type="AlphaFoldDB" id="A0A5N5QTM6"/>
<dbReference type="GO" id="GO:0003723">
    <property type="term" value="F:RNA binding"/>
    <property type="evidence" value="ECO:0007669"/>
    <property type="project" value="InterPro"/>
</dbReference>
<dbReference type="GO" id="GO:0005681">
    <property type="term" value="C:spliceosomal complex"/>
    <property type="evidence" value="ECO:0007669"/>
    <property type="project" value="InterPro"/>
</dbReference>
<evidence type="ECO:0000313" key="12">
    <source>
        <dbReference type="Proteomes" id="UP000383932"/>
    </source>
</evidence>
<dbReference type="InterPro" id="IPR027141">
    <property type="entry name" value="LSm4/Sm_D1/D3"/>
</dbReference>
<protein>
    <submittedName>
        <fullName evidence="11">Sorting nexin-3 protein</fullName>
    </submittedName>
</protein>
<evidence type="ECO:0000256" key="5">
    <source>
        <dbReference type="ARBA" id="ARBA00022664"/>
    </source>
</evidence>
<evidence type="ECO:0000256" key="2">
    <source>
        <dbReference type="ARBA" id="ARBA00004514"/>
    </source>
</evidence>
<keyword evidence="7" id="KW-0539">Nucleus</keyword>
<dbReference type="InterPro" id="IPR001163">
    <property type="entry name" value="Sm_dom_euk/arc"/>
</dbReference>
<keyword evidence="12" id="KW-1185">Reference proteome</keyword>
<dbReference type="EMBL" id="SSOP01000012">
    <property type="protein sequence ID" value="KAB5595102.1"/>
    <property type="molecule type" value="Genomic_DNA"/>
</dbReference>
<dbReference type="GO" id="GO:0000387">
    <property type="term" value="P:spliceosomal snRNP assembly"/>
    <property type="evidence" value="ECO:0007669"/>
    <property type="project" value="InterPro"/>
</dbReference>
<keyword evidence="6" id="KW-0508">mRNA splicing</keyword>
<dbReference type="GO" id="GO:0005829">
    <property type="term" value="C:cytosol"/>
    <property type="evidence" value="ECO:0007669"/>
    <property type="project" value="UniProtKB-SubCell"/>
</dbReference>
<dbReference type="GO" id="GO:0005685">
    <property type="term" value="C:U1 snRNP"/>
    <property type="evidence" value="ECO:0007669"/>
    <property type="project" value="UniProtKB-ARBA"/>
</dbReference>